<evidence type="ECO:0000259" key="4">
    <source>
        <dbReference type="Pfam" id="PF21034"/>
    </source>
</evidence>
<protein>
    <recommendedName>
        <fullName evidence="7">BCAS3 domain-containing protein</fullName>
    </recommendedName>
</protein>
<dbReference type="OrthoDB" id="25778at2759"/>
<gene>
    <name evidence="5" type="ORF">KP509_04G028900</name>
</gene>
<dbReference type="InterPro" id="IPR048382">
    <property type="entry name" value="BCAS3_WD40"/>
</dbReference>
<dbReference type="InterPro" id="IPR045142">
    <property type="entry name" value="BCAS3-like"/>
</dbReference>
<dbReference type="SMART" id="SM00320">
    <property type="entry name" value="WD40"/>
    <property type="match status" value="2"/>
</dbReference>
<dbReference type="SUPFAM" id="SSF50978">
    <property type="entry name" value="WD40 repeat-like"/>
    <property type="match status" value="1"/>
</dbReference>
<feature type="domain" description="BCAS3" evidence="3">
    <location>
        <begin position="604"/>
        <end position="732"/>
    </location>
</feature>
<comment type="caution">
    <text evidence="5">The sequence shown here is derived from an EMBL/GenBank/DDBJ whole genome shotgun (WGS) entry which is preliminary data.</text>
</comment>
<dbReference type="OMA" id="TIQKWDV"/>
<feature type="compositionally biased region" description="Acidic residues" evidence="2">
    <location>
        <begin position="970"/>
        <end position="979"/>
    </location>
</feature>
<feature type="compositionally biased region" description="Low complexity" evidence="2">
    <location>
        <begin position="278"/>
        <end position="288"/>
    </location>
</feature>
<feature type="region of interest" description="Disordered" evidence="2">
    <location>
        <begin position="269"/>
        <end position="288"/>
    </location>
</feature>
<evidence type="ECO:0000256" key="2">
    <source>
        <dbReference type="SAM" id="MobiDB-lite"/>
    </source>
</evidence>
<evidence type="ECO:0000256" key="1">
    <source>
        <dbReference type="ARBA" id="ARBA00004329"/>
    </source>
</evidence>
<sequence length="996" mass="107399">MSNENLTSRSPRVGGNNGFIHPSIRAIFRTASTLASTVRSASSSVVSTISSASDDSPREQVQWASFDTVDFQKGHSQKVLLLTYSNGFQVWNVEDASDVWELVSKRDGPVAHLRVQPQPILNGCNTALDAARPLLLIVTSDTINCRSNGIPNQVAKGYNGCLGSPSSLGENHFAPNTVKFYSLLSHTYVHTLRFRSAIHSVRCSVRIVAVATVAQVYCFDAATLESTFSVITYPSPPLGPNGLSLGYGPLAVGSRWLAYAPNQPLLTNTGRVSPQHLSPSPGVSPSTSPANGSLVAYYAKESGKQFAAGIVTLGDLGYKALSKYYSDGLGSPEPGSPLQRNSSNLHLEHAGTVHIRDFINRVLVAQFRAHDSPLSALCFDHTGTLLVTASIHGHSINVFRIMPGLSTHGSSYDITTSHVHLYKLSRGVTNAIIQDIAFSEDGHWIVVSSARGTSHLYCISPYGGMGGPVILNTDMALGVSPMRMLPWWCSLGPVKSTQQALSSPPPPVSSSVVGRIKNGNIWRSTVNGACSVANGRAPISTGAVAVVFHDGRHKSDLEGSQSSLKEQLWALSPSGHLIRYAIHLPATGGLHDGTTSAGAMKEMAEARVVVEPLEKWDVSRKANYLEREEGIENLLAHDAVHDNPRRSLSASITLCTENGREESTCDEMHSLFLSKAEVQMQHFRPPLWAKPQISFHNFTGMAAFNDGGEIEIEKIPSRVVEVKRKDLVPVYDRLKAYQFGENVRDKNHLWHGTSNSSSSHSGMYGLIEQGAGGIPIQHSSSGSSCDSEGSTCGSNLQSRLHHAYQELVPNHQSCTGTKQRPEQKHTHDTTFAVGCVEERMNVLSVSSGFVRSGFPYSDAHNVSSNLGRAGNAGKELHSGKINNTNDVLTISNSYLISQGGCKHVSSLVPMSNFTRVEEETLYHTSLPSNVDHDSPQGSHHVGEKFSMQDIEVTAEDAESTDDGNSKNEDYGGEQGDDGWEGAIFPFAEGEGCLDLE</sequence>
<evidence type="ECO:0000313" key="6">
    <source>
        <dbReference type="Proteomes" id="UP000825935"/>
    </source>
</evidence>
<evidence type="ECO:0000259" key="3">
    <source>
        <dbReference type="Pfam" id="PF12490"/>
    </source>
</evidence>
<dbReference type="InterPro" id="IPR036322">
    <property type="entry name" value="WD40_repeat_dom_sf"/>
</dbReference>
<dbReference type="GO" id="GO:0000407">
    <property type="term" value="C:phagophore assembly site"/>
    <property type="evidence" value="ECO:0007669"/>
    <property type="project" value="UniProtKB-SubCell"/>
</dbReference>
<comment type="subcellular location">
    <subcellularLocation>
        <location evidence="1">Preautophagosomal structure</location>
    </subcellularLocation>
</comment>
<dbReference type="GO" id="GO:0006914">
    <property type="term" value="P:autophagy"/>
    <property type="evidence" value="ECO:0007669"/>
    <property type="project" value="InterPro"/>
</dbReference>
<dbReference type="PANTHER" id="PTHR13268:SF0">
    <property type="entry name" value="BCAS3 MICROTUBULE ASSOCIATED CELL MIGRATION FACTOR"/>
    <property type="match status" value="1"/>
</dbReference>
<dbReference type="InterPro" id="IPR015943">
    <property type="entry name" value="WD40/YVTN_repeat-like_dom_sf"/>
</dbReference>
<evidence type="ECO:0008006" key="7">
    <source>
        <dbReference type="Google" id="ProtNLM"/>
    </source>
</evidence>
<dbReference type="AlphaFoldDB" id="A0A8T2UZ08"/>
<name>A0A8T2UZ08_CERRI</name>
<dbReference type="GO" id="GO:0042594">
    <property type="term" value="P:response to starvation"/>
    <property type="evidence" value="ECO:0007669"/>
    <property type="project" value="TreeGrafter"/>
</dbReference>
<keyword evidence="6" id="KW-1185">Reference proteome</keyword>
<feature type="compositionally biased region" description="Acidic residues" evidence="2">
    <location>
        <begin position="952"/>
        <end position="961"/>
    </location>
</feature>
<dbReference type="InterPro" id="IPR001680">
    <property type="entry name" value="WD40_rpt"/>
</dbReference>
<evidence type="ECO:0000313" key="5">
    <source>
        <dbReference type="EMBL" id="KAH7438734.1"/>
    </source>
</evidence>
<proteinExistence type="predicted"/>
<dbReference type="Pfam" id="PF21034">
    <property type="entry name" value="BCAS3_WD40"/>
    <property type="match status" value="2"/>
</dbReference>
<organism evidence="5 6">
    <name type="scientific">Ceratopteris richardii</name>
    <name type="common">Triangle waterfern</name>
    <dbReference type="NCBI Taxonomy" id="49495"/>
    <lineage>
        <taxon>Eukaryota</taxon>
        <taxon>Viridiplantae</taxon>
        <taxon>Streptophyta</taxon>
        <taxon>Embryophyta</taxon>
        <taxon>Tracheophyta</taxon>
        <taxon>Polypodiopsida</taxon>
        <taxon>Polypodiidae</taxon>
        <taxon>Polypodiales</taxon>
        <taxon>Pteridineae</taxon>
        <taxon>Pteridaceae</taxon>
        <taxon>Parkerioideae</taxon>
        <taxon>Ceratopteris</taxon>
    </lineage>
</organism>
<dbReference type="EMBL" id="CM035409">
    <property type="protein sequence ID" value="KAH7438734.1"/>
    <property type="molecule type" value="Genomic_DNA"/>
</dbReference>
<feature type="domain" description="BCAS3 WD40" evidence="4">
    <location>
        <begin position="78"/>
        <end position="264"/>
    </location>
</feature>
<dbReference type="Gene3D" id="2.130.10.10">
    <property type="entry name" value="YVTN repeat-like/Quinoprotein amine dehydrogenase"/>
    <property type="match status" value="1"/>
</dbReference>
<reference evidence="5" key="1">
    <citation type="submission" date="2021-08" db="EMBL/GenBank/DDBJ databases">
        <title>WGS assembly of Ceratopteris richardii.</title>
        <authorList>
            <person name="Marchant D.B."/>
            <person name="Chen G."/>
            <person name="Jenkins J."/>
            <person name="Shu S."/>
            <person name="Leebens-Mack J."/>
            <person name="Grimwood J."/>
            <person name="Schmutz J."/>
            <person name="Soltis P."/>
            <person name="Soltis D."/>
            <person name="Chen Z.-H."/>
        </authorList>
    </citation>
    <scope>NUCLEOTIDE SEQUENCE</scope>
    <source>
        <strain evidence="5">Whitten #5841</strain>
        <tissue evidence="5">Leaf</tissue>
    </source>
</reference>
<dbReference type="PANTHER" id="PTHR13268">
    <property type="entry name" value="BREAST CARCINOMA AMPLIFIED SEQUENCE 3"/>
    <property type="match status" value="1"/>
</dbReference>
<accession>A0A8T2UZ08</accession>
<dbReference type="InterPro" id="IPR022175">
    <property type="entry name" value="BCAS3_dom"/>
</dbReference>
<feature type="region of interest" description="Disordered" evidence="2">
    <location>
        <begin position="926"/>
        <end position="983"/>
    </location>
</feature>
<dbReference type="Pfam" id="PF12490">
    <property type="entry name" value="BCAS3"/>
    <property type="match status" value="1"/>
</dbReference>
<dbReference type="Proteomes" id="UP000825935">
    <property type="component" value="Chromosome 4"/>
</dbReference>
<feature type="domain" description="BCAS3 WD40" evidence="4">
    <location>
        <begin position="362"/>
        <end position="514"/>
    </location>
</feature>